<keyword evidence="3" id="KW-0762">Sugar transport</keyword>
<dbReference type="Gene3D" id="3.40.50.300">
    <property type="entry name" value="P-loop containing nucleotide triphosphate hydrolases"/>
    <property type="match status" value="2"/>
</dbReference>
<evidence type="ECO:0000256" key="3">
    <source>
        <dbReference type="ARBA" id="ARBA00022597"/>
    </source>
</evidence>
<dbReference type="CDD" id="cd03215">
    <property type="entry name" value="ABC_Carb_Monos_II"/>
    <property type="match status" value="1"/>
</dbReference>
<dbReference type="GO" id="GO:0005524">
    <property type="term" value="F:ATP binding"/>
    <property type="evidence" value="ECO:0007669"/>
    <property type="project" value="UniProtKB-KW"/>
</dbReference>
<evidence type="ECO:0000256" key="8">
    <source>
        <dbReference type="ARBA" id="ARBA00023136"/>
    </source>
</evidence>
<evidence type="ECO:0000256" key="7">
    <source>
        <dbReference type="ARBA" id="ARBA00022967"/>
    </source>
</evidence>
<dbReference type="SUPFAM" id="SSF52540">
    <property type="entry name" value="P-loop containing nucleoside triphosphate hydrolases"/>
    <property type="match status" value="2"/>
</dbReference>
<keyword evidence="5" id="KW-0547">Nucleotide-binding</keyword>
<sequence length="510" mass="56166">MEEKKLLFSAKNITKSFHGTQALKGVDLDVYEGEVVGLIGENGAGKSTLMKIIIGVQPQTSGEMILRGKPFQPHDPLAANAEGIGMVYQEQSLITTLTVGQNIFFGHEKEFMKGGFINWKKMYEEAKKVLAEVGCDDINPRKKVIDLNFASRQMIEIAKVVNVTKEATTDGKCLILLDEPTSVLSEKEVERLFVEIRKLTAKGHSVIFVSHRLDEVLEISDRVYVYKDGENAGNMDRSDATESKMYELMVGRETTTEYYHLDKQREPEEEVVLEAKDLGAWGKFKHVDFKLHKGEILGFCGVVGSGKEEICSVLCGDEKPTSGELMVKGRTVNYSSPAAALKDGILMIPMERLVEGVVRGLSVEDNIALSNAKLLRKHGLVSKKSIADQANEWIKKLRIKTSGREELVIQLSGGNQQKVVFARALASQADVVILNHPTRGVDVGAKDEIYSLIRDMVAEGKSVILLGDTLDECISMANRVLVMRDGLITGEFSAAVDGKPSQVSIVSMMV</sequence>
<protein>
    <submittedName>
        <fullName evidence="10">Sugar ABC transporter ATP-binding protein</fullName>
    </submittedName>
</protein>
<keyword evidence="8" id="KW-0472">Membrane</keyword>
<evidence type="ECO:0000313" key="11">
    <source>
        <dbReference type="Proteomes" id="UP000886817"/>
    </source>
</evidence>
<dbReference type="InterPro" id="IPR003593">
    <property type="entry name" value="AAA+_ATPase"/>
</dbReference>
<gene>
    <name evidence="10" type="ORF">IAA45_07705</name>
</gene>
<feature type="domain" description="ABC transporter" evidence="9">
    <location>
        <begin position="8"/>
        <end position="253"/>
    </location>
</feature>
<dbReference type="InterPro" id="IPR003439">
    <property type="entry name" value="ABC_transporter-like_ATP-bd"/>
</dbReference>
<dbReference type="PANTHER" id="PTHR43790">
    <property type="entry name" value="CARBOHYDRATE TRANSPORT ATP-BINDING PROTEIN MG119-RELATED"/>
    <property type="match status" value="1"/>
</dbReference>
<evidence type="ECO:0000256" key="5">
    <source>
        <dbReference type="ARBA" id="ARBA00022741"/>
    </source>
</evidence>
<organism evidence="10 11">
    <name type="scientific">Candidatus Blautia gallistercoris</name>
    <dbReference type="NCBI Taxonomy" id="2838490"/>
    <lineage>
        <taxon>Bacteria</taxon>
        <taxon>Bacillati</taxon>
        <taxon>Bacillota</taxon>
        <taxon>Clostridia</taxon>
        <taxon>Lachnospirales</taxon>
        <taxon>Lachnospiraceae</taxon>
        <taxon>Blautia</taxon>
    </lineage>
</organism>
<dbReference type="CDD" id="cd03216">
    <property type="entry name" value="ABC_Carb_Monos_I"/>
    <property type="match status" value="1"/>
</dbReference>
<evidence type="ECO:0000256" key="1">
    <source>
        <dbReference type="ARBA" id="ARBA00022448"/>
    </source>
</evidence>
<evidence type="ECO:0000256" key="2">
    <source>
        <dbReference type="ARBA" id="ARBA00022475"/>
    </source>
</evidence>
<dbReference type="InterPro" id="IPR027417">
    <property type="entry name" value="P-loop_NTPase"/>
</dbReference>
<dbReference type="Pfam" id="PF00005">
    <property type="entry name" value="ABC_tran"/>
    <property type="match status" value="2"/>
</dbReference>
<keyword evidence="2" id="KW-1003">Cell membrane</keyword>
<evidence type="ECO:0000259" key="9">
    <source>
        <dbReference type="PROSITE" id="PS50893"/>
    </source>
</evidence>
<comment type="caution">
    <text evidence="10">The sequence shown here is derived from an EMBL/GenBank/DDBJ whole genome shotgun (WGS) entry which is preliminary data.</text>
</comment>
<dbReference type="InterPro" id="IPR050107">
    <property type="entry name" value="ABC_carbohydrate_import_ATPase"/>
</dbReference>
<keyword evidence="7" id="KW-1278">Translocase</keyword>
<dbReference type="PANTHER" id="PTHR43790:SF3">
    <property type="entry name" value="D-ALLOSE IMPORT ATP-BINDING PROTEIN ALSA-RELATED"/>
    <property type="match status" value="1"/>
</dbReference>
<dbReference type="AlphaFoldDB" id="A0A9D1WK15"/>
<evidence type="ECO:0000256" key="4">
    <source>
        <dbReference type="ARBA" id="ARBA00022737"/>
    </source>
</evidence>
<keyword evidence="1" id="KW-0813">Transport</keyword>
<dbReference type="EMBL" id="DXEX01000168">
    <property type="protein sequence ID" value="HIX59582.1"/>
    <property type="molecule type" value="Genomic_DNA"/>
</dbReference>
<dbReference type="InterPro" id="IPR017871">
    <property type="entry name" value="ABC_transporter-like_CS"/>
</dbReference>
<evidence type="ECO:0000313" key="10">
    <source>
        <dbReference type="EMBL" id="HIX59582.1"/>
    </source>
</evidence>
<dbReference type="GO" id="GO:0016887">
    <property type="term" value="F:ATP hydrolysis activity"/>
    <property type="evidence" value="ECO:0007669"/>
    <property type="project" value="InterPro"/>
</dbReference>
<dbReference type="PROSITE" id="PS00211">
    <property type="entry name" value="ABC_TRANSPORTER_1"/>
    <property type="match status" value="1"/>
</dbReference>
<feature type="domain" description="ABC transporter" evidence="9">
    <location>
        <begin position="267"/>
        <end position="510"/>
    </location>
</feature>
<keyword evidence="6 10" id="KW-0067">ATP-binding</keyword>
<dbReference type="PROSITE" id="PS50893">
    <property type="entry name" value="ABC_TRANSPORTER_2"/>
    <property type="match status" value="2"/>
</dbReference>
<name>A0A9D1WK15_9FIRM</name>
<reference evidence="10" key="2">
    <citation type="submission" date="2021-04" db="EMBL/GenBank/DDBJ databases">
        <authorList>
            <person name="Gilroy R."/>
        </authorList>
    </citation>
    <scope>NUCLEOTIDE SEQUENCE</scope>
    <source>
        <strain evidence="10">ChiSjej1B19-8411</strain>
    </source>
</reference>
<dbReference type="Proteomes" id="UP000886817">
    <property type="component" value="Unassembled WGS sequence"/>
</dbReference>
<dbReference type="SMART" id="SM00382">
    <property type="entry name" value="AAA"/>
    <property type="match status" value="2"/>
</dbReference>
<accession>A0A9D1WK15</accession>
<evidence type="ECO:0000256" key="6">
    <source>
        <dbReference type="ARBA" id="ARBA00022840"/>
    </source>
</evidence>
<keyword evidence="4" id="KW-0677">Repeat</keyword>
<proteinExistence type="predicted"/>
<reference evidence="10" key="1">
    <citation type="journal article" date="2021" name="PeerJ">
        <title>Extensive microbial diversity within the chicken gut microbiome revealed by metagenomics and culture.</title>
        <authorList>
            <person name="Gilroy R."/>
            <person name="Ravi A."/>
            <person name="Getino M."/>
            <person name="Pursley I."/>
            <person name="Horton D.L."/>
            <person name="Alikhan N.F."/>
            <person name="Baker D."/>
            <person name="Gharbi K."/>
            <person name="Hall N."/>
            <person name="Watson M."/>
            <person name="Adriaenssens E.M."/>
            <person name="Foster-Nyarko E."/>
            <person name="Jarju S."/>
            <person name="Secka A."/>
            <person name="Antonio M."/>
            <person name="Oren A."/>
            <person name="Chaudhuri R.R."/>
            <person name="La Ragione R."/>
            <person name="Hildebrand F."/>
            <person name="Pallen M.J."/>
        </authorList>
    </citation>
    <scope>NUCLEOTIDE SEQUENCE</scope>
    <source>
        <strain evidence="10">ChiSjej1B19-8411</strain>
    </source>
</reference>